<name>A0A514BV84_9GAMM</name>
<organism evidence="4 5">
    <name type="scientific">Marilutibacter alkalisoli</name>
    <dbReference type="NCBI Taxonomy" id="2591633"/>
    <lineage>
        <taxon>Bacteria</taxon>
        <taxon>Pseudomonadati</taxon>
        <taxon>Pseudomonadota</taxon>
        <taxon>Gammaproteobacteria</taxon>
        <taxon>Lysobacterales</taxon>
        <taxon>Lysobacteraceae</taxon>
        <taxon>Marilutibacter</taxon>
    </lineage>
</organism>
<evidence type="ECO:0000256" key="2">
    <source>
        <dbReference type="SAM" id="SignalP"/>
    </source>
</evidence>
<feature type="chain" id="PRO_5022009404" evidence="2">
    <location>
        <begin position="28"/>
        <end position="285"/>
    </location>
</feature>
<keyword evidence="5" id="KW-1185">Reference proteome</keyword>
<dbReference type="AlphaFoldDB" id="A0A514BV84"/>
<evidence type="ECO:0000313" key="5">
    <source>
        <dbReference type="Proteomes" id="UP000317199"/>
    </source>
</evidence>
<evidence type="ECO:0000256" key="1">
    <source>
        <dbReference type="SAM" id="MobiDB-lite"/>
    </source>
</evidence>
<dbReference type="OrthoDB" id="5974493at2"/>
<dbReference type="Pfam" id="PF13511">
    <property type="entry name" value="DUF4124"/>
    <property type="match status" value="1"/>
</dbReference>
<feature type="region of interest" description="Disordered" evidence="1">
    <location>
        <begin position="62"/>
        <end position="99"/>
    </location>
</feature>
<evidence type="ECO:0000259" key="3">
    <source>
        <dbReference type="Pfam" id="PF13511"/>
    </source>
</evidence>
<accession>A0A514BV84</accession>
<feature type="signal peptide" evidence="2">
    <location>
        <begin position="1"/>
        <end position="27"/>
    </location>
</feature>
<proteinExistence type="predicted"/>
<feature type="domain" description="DUF4124" evidence="3">
    <location>
        <begin position="17"/>
        <end position="71"/>
    </location>
</feature>
<reference evidence="4 5" key="1">
    <citation type="submission" date="2019-06" db="EMBL/GenBank/DDBJ databases">
        <title>Lysobacter alkalisoli sp. nov. isolated from saline-alkali soil.</title>
        <authorList>
            <person name="Sun J.-Q."/>
            <person name="Xu L."/>
        </authorList>
    </citation>
    <scope>NUCLEOTIDE SEQUENCE [LARGE SCALE GENOMIC DNA]</scope>
    <source>
        <strain evidence="4 5">SJ-36</strain>
    </source>
</reference>
<sequence length="285" mass="30343">MPFHLPRAAAFLPFAALLIALAPPANSQTVLYRCTDAGGNLTVQNDPCPAGTQERKQVIGEVPSAPTEASQTPARGLPAPEWQLPSPADNPAASGMPASAPEIPILAPLPAPSPLMPVTAPDPAAIPLPAPGQPIMRQKPLEVIVDTRETEYRILDSGIPLAERDPDDADAATTDEQPPPPALQACRGWDNEIRYSEAEEPQTRCKPLQTTGLGGLPGLGAGTACEMIADRCTAVPEDQLCDAWLRRLRDEQAQLVFARSEDPAATRAEIERIESVLRDSHCSAR</sequence>
<dbReference type="InterPro" id="IPR025392">
    <property type="entry name" value="DUF4124"/>
</dbReference>
<dbReference type="KEGG" id="lyj:FKV23_15235"/>
<evidence type="ECO:0000313" key="4">
    <source>
        <dbReference type="EMBL" id="QDH71290.1"/>
    </source>
</evidence>
<protein>
    <submittedName>
        <fullName evidence="4">DUF4124 domain-containing protein</fullName>
    </submittedName>
</protein>
<gene>
    <name evidence="4" type="ORF">FKV23_15235</name>
</gene>
<dbReference type="Proteomes" id="UP000317199">
    <property type="component" value="Chromosome"/>
</dbReference>
<keyword evidence="2" id="KW-0732">Signal</keyword>
<dbReference type="EMBL" id="CP041242">
    <property type="protein sequence ID" value="QDH71290.1"/>
    <property type="molecule type" value="Genomic_DNA"/>
</dbReference>
<dbReference type="RefSeq" id="WP_141624622.1">
    <property type="nucleotide sequence ID" value="NZ_CP041242.1"/>
</dbReference>
<feature type="region of interest" description="Disordered" evidence="1">
    <location>
        <begin position="160"/>
        <end position="186"/>
    </location>
</feature>